<dbReference type="KEGG" id="apln:108738096"/>
<dbReference type="RefSeq" id="XP_018326840.2">
    <property type="nucleotide sequence ID" value="XM_018471338.2"/>
</dbReference>
<sequence length="154" mass="17903">MDLPNIDNYYLKSKKSGGFLKRSLSTIGLGHATANLTLREARSFTGAVEELRSCNPKKQYICQHEHGVHCHAIYDDYDAADEKGFQTTEVTSNQIFIVKDEMLTYRGTRYSLNDIAIRWKKDCRTWLWKSKLGRRRNRSLGELREKMQNAKIQN</sequence>
<gene>
    <name evidence="2" type="primary">LOC108738096</name>
</gene>
<dbReference type="InParanoid" id="A0A1W4X3E3"/>
<keyword evidence="1" id="KW-1185">Reference proteome</keyword>
<name>A0A1W4X3E3_AGRPL</name>
<dbReference type="OrthoDB" id="7697968at2759"/>
<dbReference type="AlphaFoldDB" id="A0A1W4X3E3"/>
<evidence type="ECO:0000313" key="2">
    <source>
        <dbReference type="RefSeq" id="XP_018326840.2"/>
    </source>
</evidence>
<proteinExistence type="predicted"/>
<dbReference type="Proteomes" id="UP000192223">
    <property type="component" value="Unplaced"/>
</dbReference>
<evidence type="ECO:0000313" key="1">
    <source>
        <dbReference type="Proteomes" id="UP000192223"/>
    </source>
</evidence>
<dbReference type="GeneID" id="108738096"/>
<protein>
    <submittedName>
        <fullName evidence="2">Uncharacterized protein LOC108738096 isoform X1</fullName>
    </submittedName>
</protein>
<reference evidence="2" key="1">
    <citation type="submission" date="2025-08" db="UniProtKB">
        <authorList>
            <consortium name="RefSeq"/>
        </authorList>
    </citation>
    <scope>IDENTIFICATION</scope>
    <source>
        <tissue evidence="2">Entire body</tissue>
    </source>
</reference>
<organism evidence="1 2">
    <name type="scientific">Agrilus planipennis</name>
    <name type="common">Emerald ash borer</name>
    <name type="synonym">Agrilus marcopoli</name>
    <dbReference type="NCBI Taxonomy" id="224129"/>
    <lineage>
        <taxon>Eukaryota</taxon>
        <taxon>Metazoa</taxon>
        <taxon>Ecdysozoa</taxon>
        <taxon>Arthropoda</taxon>
        <taxon>Hexapoda</taxon>
        <taxon>Insecta</taxon>
        <taxon>Pterygota</taxon>
        <taxon>Neoptera</taxon>
        <taxon>Endopterygota</taxon>
        <taxon>Coleoptera</taxon>
        <taxon>Polyphaga</taxon>
        <taxon>Elateriformia</taxon>
        <taxon>Buprestoidea</taxon>
        <taxon>Buprestidae</taxon>
        <taxon>Agrilinae</taxon>
        <taxon>Agrilus</taxon>
    </lineage>
</organism>
<accession>A0A1W4X3E3</accession>